<sequence length="946" mass="105299">MSKSPSNSRSAPLGRTPVTFDRKTDGALKERRNRSWMSLILFVCTFVILSSVSFHLRYALPKPRPLPVLNQSNQAKNDSLSSNYFSETLANQYIHHLADEIGYRVAGTEEMQDSVEYLLEVLGELKTQSQAIGSTKKFEIFHQQDDGAHLFEFMNKNVWKKYYNLSNVIVRIYDPFIPNSKENTVLVNSHLDSTLPSPGASDDLAGVSVMLEAIRIITQSADWKMHNGVVFLFNGAEESLQDGSHMFITKHPLKDVVRAVINLEACGTHGQEILFQATSQEMIKAYSKVPRPFGSIVATEVFKTGLIVSDTDFRQFAQYGNLTGLDMAIMQNSYFYHTSLDISSNIEPGAIQHMGENTVALLKHLTSQDADLKDIKPAAETVFFSALGGLVFVMYSKATALTVYTTLAVLAASLIVRNVNSGSYRVYFWGIVATLGSFFGSIVSANIVAFIIETCLEKPLSWYRNECFPILVFGPPAIFGALAVQYIFSRAIRTSTSDQKVLSHSIFSGLLVLNGSLSVVGAFFNVGSAYVPAFVLFSMIISLLMNDFLLAPITGDFGYLHLPTFLVSLILPTLFGIEGLLAFLDLFVPLTGRIGHEVHGDHIIATLVSVLGFNTASIILPFAHQFSSRALGRFLILGSIFTIIVVHTFTRDSWKVFDKDHPRRLPILHMENLTTTPSTFSFHIASMDRAPNFKSTVKTIAHSLSLDSNEVSLNTINEDIPDWDIIYPVSQFLISYQIPLASAEHQMVTNGKGETMKYNSPWRELFKVTTISSKLDYIKQHRTLSIAIDHPGIIWSVIAFTADVVSWDLPVSPERGSRRHHVKEASSFGVDRWTLSLTIALDEEQFENALRNEQIQKGQRQPVSLSDKNGLEQQKRGMLRIDYSGLDHLGLFPARSKPKFSRTGKVEWTGKGNGGPGMKIFGILKDKLPDWIDPFHISAISNVAYV</sequence>
<feature type="domain" description="Endoplasmic reticulum metallopeptidase 1/1-A TM" evidence="17">
    <location>
        <begin position="429"/>
        <end position="646"/>
    </location>
</feature>
<evidence type="ECO:0000256" key="6">
    <source>
        <dbReference type="ARBA" id="ARBA00022801"/>
    </source>
</evidence>
<dbReference type="AlphaFoldDB" id="A0AAV0B5B4"/>
<dbReference type="CDD" id="cd03875">
    <property type="entry name" value="M28_Fxna_like"/>
    <property type="match status" value="1"/>
</dbReference>
<evidence type="ECO:0000256" key="2">
    <source>
        <dbReference type="ARBA" id="ARBA00004477"/>
    </source>
</evidence>
<evidence type="ECO:0000256" key="15">
    <source>
        <dbReference type="SAM" id="Phobius"/>
    </source>
</evidence>
<dbReference type="PANTHER" id="PTHR12147:SF22">
    <property type="entry name" value="ENDOPLASMIC RETICULUM METALLOPEPTIDASE 1"/>
    <property type="match status" value="1"/>
</dbReference>
<evidence type="ECO:0000256" key="1">
    <source>
        <dbReference type="ARBA" id="ARBA00001947"/>
    </source>
</evidence>
<keyword evidence="8 13" id="KW-0862">Zinc</keyword>
<feature type="transmembrane region" description="Helical" evidence="15">
    <location>
        <begin position="603"/>
        <end position="623"/>
    </location>
</feature>
<evidence type="ECO:0000256" key="3">
    <source>
        <dbReference type="ARBA" id="ARBA00022670"/>
    </source>
</evidence>
<keyword evidence="3 13" id="KW-0645">Protease</keyword>
<keyword evidence="7" id="KW-0256">Endoplasmic reticulum</keyword>
<dbReference type="EMBL" id="CALTRL010002660">
    <property type="protein sequence ID" value="CAH7676389.1"/>
    <property type="molecule type" value="Genomic_DNA"/>
</dbReference>
<comment type="similarity">
    <text evidence="13">Belongs to the peptidase M28 family.</text>
</comment>
<dbReference type="GO" id="GO:0005789">
    <property type="term" value="C:endoplasmic reticulum membrane"/>
    <property type="evidence" value="ECO:0007669"/>
    <property type="project" value="UniProtKB-SubCell"/>
</dbReference>
<keyword evidence="12" id="KW-0325">Glycoprotein</keyword>
<dbReference type="EC" id="3.4.-.-" evidence="13"/>
<evidence type="ECO:0000256" key="11">
    <source>
        <dbReference type="ARBA" id="ARBA00023136"/>
    </source>
</evidence>
<evidence type="ECO:0000256" key="8">
    <source>
        <dbReference type="ARBA" id="ARBA00022833"/>
    </source>
</evidence>
<evidence type="ECO:0000256" key="10">
    <source>
        <dbReference type="ARBA" id="ARBA00023049"/>
    </source>
</evidence>
<keyword evidence="11 15" id="KW-0472">Membrane</keyword>
<feature type="transmembrane region" description="Helical" evidence="15">
    <location>
        <begin position="468"/>
        <end position="489"/>
    </location>
</feature>
<keyword evidence="9 15" id="KW-1133">Transmembrane helix</keyword>
<evidence type="ECO:0000256" key="5">
    <source>
        <dbReference type="ARBA" id="ARBA00022723"/>
    </source>
</evidence>
<dbReference type="SUPFAM" id="SSF53187">
    <property type="entry name" value="Zn-dependent exopeptidases"/>
    <property type="match status" value="1"/>
</dbReference>
<comment type="cofactor">
    <cofactor evidence="1">
        <name>Zn(2+)</name>
        <dbReference type="ChEBI" id="CHEBI:29105"/>
    </cofactor>
</comment>
<feature type="transmembrane region" description="Helical" evidence="15">
    <location>
        <begin position="562"/>
        <end position="583"/>
    </location>
</feature>
<evidence type="ECO:0000313" key="18">
    <source>
        <dbReference type="EMBL" id="CAH7676389.1"/>
    </source>
</evidence>
<dbReference type="GO" id="GO:0046872">
    <property type="term" value="F:metal ion binding"/>
    <property type="evidence" value="ECO:0007669"/>
    <property type="project" value="UniProtKB-KW"/>
</dbReference>
<dbReference type="PANTHER" id="PTHR12147">
    <property type="entry name" value="METALLOPEPTIDASE M28 FAMILY MEMBER"/>
    <property type="match status" value="1"/>
</dbReference>
<name>A0AAV0B5B4_PHAPC</name>
<feature type="transmembrane region" description="Helical" evidence="15">
    <location>
        <begin position="530"/>
        <end position="550"/>
    </location>
</feature>
<comment type="subcellular location">
    <subcellularLocation>
        <location evidence="2">Endoplasmic reticulum membrane</location>
        <topology evidence="2">Multi-pass membrane protein</topology>
    </subcellularLocation>
</comment>
<evidence type="ECO:0000259" key="17">
    <source>
        <dbReference type="Pfam" id="PF22249"/>
    </source>
</evidence>
<feature type="region of interest" description="Disordered" evidence="14">
    <location>
        <begin position="1"/>
        <end position="25"/>
    </location>
</feature>
<dbReference type="InterPro" id="IPR048024">
    <property type="entry name" value="Fxna-like_M28_dom"/>
</dbReference>
<dbReference type="InterPro" id="IPR045175">
    <property type="entry name" value="M28_fam"/>
</dbReference>
<feature type="transmembrane region" description="Helical" evidence="15">
    <location>
        <begin position="426"/>
        <end position="452"/>
    </location>
</feature>
<keyword evidence="10" id="KW-0482">Metalloprotease</keyword>
<feature type="transmembrane region" description="Helical" evidence="15">
    <location>
        <begin position="36"/>
        <end position="56"/>
    </location>
</feature>
<dbReference type="InterPro" id="IPR007484">
    <property type="entry name" value="Peptidase_M28"/>
</dbReference>
<feature type="domain" description="Peptidase M28" evidence="16">
    <location>
        <begin position="178"/>
        <end position="360"/>
    </location>
</feature>
<comment type="caution">
    <text evidence="18">The sequence shown here is derived from an EMBL/GenBank/DDBJ whole genome shotgun (WGS) entry which is preliminary data.</text>
</comment>
<keyword evidence="4 15" id="KW-0812">Transmembrane</keyword>
<dbReference type="Proteomes" id="UP001153365">
    <property type="component" value="Unassembled WGS sequence"/>
</dbReference>
<keyword evidence="6 13" id="KW-0378">Hydrolase</keyword>
<dbReference type="Gene3D" id="3.40.630.10">
    <property type="entry name" value="Zn peptidases"/>
    <property type="match status" value="1"/>
</dbReference>
<keyword evidence="5 13" id="KW-0479">Metal-binding</keyword>
<evidence type="ECO:0000256" key="7">
    <source>
        <dbReference type="ARBA" id="ARBA00022824"/>
    </source>
</evidence>
<feature type="compositionally biased region" description="Polar residues" evidence="14">
    <location>
        <begin position="1"/>
        <end position="10"/>
    </location>
</feature>
<feature type="transmembrane region" description="Helical" evidence="15">
    <location>
        <begin position="630"/>
        <end position="649"/>
    </location>
</feature>
<feature type="transmembrane region" description="Helical" evidence="15">
    <location>
        <begin position="501"/>
        <end position="524"/>
    </location>
</feature>
<accession>A0AAV0B5B4</accession>
<dbReference type="GO" id="GO:0008235">
    <property type="term" value="F:metalloexopeptidase activity"/>
    <property type="evidence" value="ECO:0007669"/>
    <property type="project" value="InterPro"/>
</dbReference>
<organism evidence="18 19">
    <name type="scientific">Phakopsora pachyrhizi</name>
    <name type="common">Asian soybean rust disease fungus</name>
    <dbReference type="NCBI Taxonomy" id="170000"/>
    <lineage>
        <taxon>Eukaryota</taxon>
        <taxon>Fungi</taxon>
        <taxon>Dikarya</taxon>
        <taxon>Basidiomycota</taxon>
        <taxon>Pucciniomycotina</taxon>
        <taxon>Pucciniomycetes</taxon>
        <taxon>Pucciniales</taxon>
        <taxon>Phakopsoraceae</taxon>
        <taxon>Phakopsora</taxon>
    </lineage>
</organism>
<dbReference type="InterPro" id="IPR053974">
    <property type="entry name" value="ERMP1_1-A_TM"/>
</dbReference>
<evidence type="ECO:0000256" key="9">
    <source>
        <dbReference type="ARBA" id="ARBA00022989"/>
    </source>
</evidence>
<evidence type="ECO:0000256" key="12">
    <source>
        <dbReference type="ARBA" id="ARBA00023180"/>
    </source>
</evidence>
<evidence type="ECO:0000256" key="13">
    <source>
        <dbReference type="RuleBase" id="RU361240"/>
    </source>
</evidence>
<dbReference type="Pfam" id="PF22249">
    <property type="entry name" value="ERMP1-TM"/>
    <property type="match status" value="1"/>
</dbReference>
<feature type="transmembrane region" description="Helical" evidence="15">
    <location>
        <begin position="401"/>
        <end position="419"/>
    </location>
</feature>
<proteinExistence type="inferred from homology"/>
<evidence type="ECO:0000259" key="16">
    <source>
        <dbReference type="Pfam" id="PF04389"/>
    </source>
</evidence>
<evidence type="ECO:0000313" key="19">
    <source>
        <dbReference type="Proteomes" id="UP001153365"/>
    </source>
</evidence>
<evidence type="ECO:0000256" key="14">
    <source>
        <dbReference type="SAM" id="MobiDB-lite"/>
    </source>
</evidence>
<protein>
    <recommendedName>
        <fullName evidence="13">Peptide hydrolase</fullName>
        <ecNumber evidence="13">3.4.-.-</ecNumber>
    </recommendedName>
</protein>
<reference evidence="18" key="1">
    <citation type="submission" date="2022-06" db="EMBL/GenBank/DDBJ databases">
        <authorList>
            <consortium name="SYNGENTA / RWTH Aachen University"/>
        </authorList>
    </citation>
    <scope>NUCLEOTIDE SEQUENCE</scope>
</reference>
<dbReference type="Pfam" id="PF04389">
    <property type="entry name" value="Peptidase_M28"/>
    <property type="match status" value="1"/>
</dbReference>
<keyword evidence="19" id="KW-1185">Reference proteome</keyword>
<dbReference type="FunFam" id="3.40.630.10:FF:000097">
    <property type="entry name" value="Peptide hydrolase"/>
    <property type="match status" value="1"/>
</dbReference>
<dbReference type="GO" id="GO:0006508">
    <property type="term" value="P:proteolysis"/>
    <property type="evidence" value="ECO:0007669"/>
    <property type="project" value="UniProtKB-KW"/>
</dbReference>
<evidence type="ECO:0000256" key="4">
    <source>
        <dbReference type="ARBA" id="ARBA00022692"/>
    </source>
</evidence>
<gene>
    <name evidence="18" type="ORF">PPACK8108_LOCUS11511</name>
</gene>